<dbReference type="OrthoDB" id="9809206at2"/>
<dbReference type="SUPFAM" id="SSF50182">
    <property type="entry name" value="Sm-like ribonucleoproteins"/>
    <property type="match status" value="1"/>
</dbReference>
<dbReference type="InterPro" id="IPR045275">
    <property type="entry name" value="MscS_archaea/bacteria_type"/>
</dbReference>
<evidence type="ECO:0000256" key="6">
    <source>
        <dbReference type="SAM" id="Phobius"/>
    </source>
</evidence>
<dbReference type="InterPro" id="IPR023408">
    <property type="entry name" value="MscS_beta-dom_sf"/>
</dbReference>
<gene>
    <name evidence="8" type="ORF">SAMN05443507_10750</name>
</gene>
<dbReference type="Gene3D" id="2.30.30.60">
    <property type="match status" value="1"/>
</dbReference>
<dbReference type="RefSeq" id="WP_072873517.1">
    <property type="nucleotide sequence ID" value="NZ_FRAF01000007.1"/>
</dbReference>
<keyword evidence="3 6" id="KW-1133">Transmembrane helix</keyword>
<dbReference type="GO" id="GO:0008381">
    <property type="term" value="F:mechanosensitive monoatomic ion channel activity"/>
    <property type="evidence" value="ECO:0007669"/>
    <property type="project" value="InterPro"/>
</dbReference>
<dbReference type="PANTHER" id="PTHR30221:SF1">
    <property type="entry name" value="SMALL-CONDUCTANCE MECHANOSENSITIVE CHANNEL"/>
    <property type="match status" value="1"/>
</dbReference>
<evidence type="ECO:0000313" key="9">
    <source>
        <dbReference type="Proteomes" id="UP000184016"/>
    </source>
</evidence>
<organism evidence="8 9">
    <name type="scientific">Alicyclobacillus tolerans</name>
    <dbReference type="NCBI Taxonomy" id="90970"/>
    <lineage>
        <taxon>Bacteria</taxon>
        <taxon>Bacillati</taxon>
        <taxon>Bacillota</taxon>
        <taxon>Bacilli</taxon>
        <taxon>Bacillales</taxon>
        <taxon>Alicyclobacillaceae</taxon>
        <taxon>Alicyclobacillus</taxon>
    </lineage>
</organism>
<feature type="transmembrane region" description="Helical" evidence="6">
    <location>
        <begin position="55"/>
        <end position="74"/>
    </location>
</feature>
<dbReference type="AlphaFoldDB" id="A0A1M6P0S8"/>
<keyword evidence="9" id="KW-1185">Reference proteome</keyword>
<dbReference type="Pfam" id="PF00924">
    <property type="entry name" value="MS_channel_2nd"/>
    <property type="match status" value="1"/>
</dbReference>
<feature type="domain" description="Mechanosensitive ion channel MscS" evidence="7">
    <location>
        <begin position="133"/>
        <end position="217"/>
    </location>
</feature>
<sequence length="313" mass="35249">MKRSPDGSRSPRLLRNTILSIVILIVVSIAIMIGVDTRSGFLKHIPKTWLDIVKALLVFAVGGIVSTILERNLFRISLNKLGPQRSTLFRYVARLLLFLTVIISALTAFGVGLPSVIFGGTFITVIVGLAGQTVFANIIGGIWLLLFRPFRVGDPIGIVAWQFPLLMPSYPHEAMRPMYFGVVRDINLMYTEIESADGYLQMIPNGIIAQSFLENKSTPGKHRIHFRFDVDHAVPVDTFLHEARIFLMKRFNDEDARPEVWIADIGPATYSIRISLFSDDHEEALKSEILQQMMRLLQQIKKKEEANAEQTSN</sequence>
<proteinExistence type="predicted"/>
<accession>A0A1M6P0S8</accession>
<feature type="coiled-coil region" evidence="5">
    <location>
        <begin position="286"/>
        <end position="313"/>
    </location>
</feature>
<dbReference type="PANTHER" id="PTHR30221">
    <property type="entry name" value="SMALL-CONDUCTANCE MECHANOSENSITIVE CHANNEL"/>
    <property type="match status" value="1"/>
</dbReference>
<dbReference type="STRING" id="1830138.SAMN05443507_10750"/>
<dbReference type="EMBL" id="FRAF01000007">
    <property type="protein sequence ID" value="SHK01514.1"/>
    <property type="molecule type" value="Genomic_DNA"/>
</dbReference>
<keyword evidence="5" id="KW-0175">Coiled coil</keyword>
<feature type="transmembrane region" description="Helical" evidence="6">
    <location>
        <begin position="123"/>
        <end position="146"/>
    </location>
</feature>
<feature type="transmembrane region" description="Helical" evidence="6">
    <location>
        <begin position="12"/>
        <end position="35"/>
    </location>
</feature>
<evidence type="ECO:0000256" key="4">
    <source>
        <dbReference type="ARBA" id="ARBA00023136"/>
    </source>
</evidence>
<dbReference type="InterPro" id="IPR006685">
    <property type="entry name" value="MscS_channel_2nd"/>
</dbReference>
<evidence type="ECO:0000313" key="8">
    <source>
        <dbReference type="EMBL" id="SHK01514.1"/>
    </source>
</evidence>
<name>A0A1M6P0S8_9BACL</name>
<evidence type="ECO:0000256" key="1">
    <source>
        <dbReference type="ARBA" id="ARBA00004370"/>
    </source>
</evidence>
<protein>
    <submittedName>
        <fullName evidence="8">Small-conductance mechanosensitive channel</fullName>
    </submittedName>
</protein>
<evidence type="ECO:0000256" key="2">
    <source>
        <dbReference type="ARBA" id="ARBA00022692"/>
    </source>
</evidence>
<keyword evidence="2 6" id="KW-0812">Transmembrane</keyword>
<evidence type="ECO:0000259" key="7">
    <source>
        <dbReference type="Pfam" id="PF00924"/>
    </source>
</evidence>
<dbReference type="Proteomes" id="UP000184016">
    <property type="component" value="Unassembled WGS sequence"/>
</dbReference>
<evidence type="ECO:0000256" key="3">
    <source>
        <dbReference type="ARBA" id="ARBA00022989"/>
    </source>
</evidence>
<keyword evidence="4 6" id="KW-0472">Membrane</keyword>
<evidence type="ECO:0000256" key="5">
    <source>
        <dbReference type="SAM" id="Coils"/>
    </source>
</evidence>
<feature type="transmembrane region" description="Helical" evidence="6">
    <location>
        <begin position="95"/>
        <end position="117"/>
    </location>
</feature>
<dbReference type="GO" id="GO:0016020">
    <property type="term" value="C:membrane"/>
    <property type="evidence" value="ECO:0007669"/>
    <property type="project" value="UniProtKB-SubCell"/>
</dbReference>
<comment type="subcellular location">
    <subcellularLocation>
        <location evidence="1">Membrane</location>
    </subcellularLocation>
</comment>
<dbReference type="InterPro" id="IPR010920">
    <property type="entry name" value="LSM_dom_sf"/>
</dbReference>
<reference evidence="9" key="1">
    <citation type="submission" date="2016-11" db="EMBL/GenBank/DDBJ databases">
        <authorList>
            <person name="Varghese N."/>
            <person name="Submissions S."/>
        </authorList>
    </citation>
    <scope>NUCLEOTIDE SEQUENCE [LARGE SCALE GENOMIC DNA]</scope>
    <source>
        <strain evidence="9">USBA-503</strain>
    </source>
</reference>
<dbReference type="Gene3D" id="1.10.287.1260">
    <property type="match status" value="1"/>
</dbReference>